<dbReference type="InterPro" id="IPR038257">
    <property type="entry name" value="CRISPR-assoc_Cas3_HD_sf"/>
</dbReference>
<dbReference type="EMBL" id="JBHLUK010000056">
    <property type="protein sequence ID" value="MFC0423640.1"/>
    <property type="molecule type" value="Genomic_DNA"/>
</dbReference>
<comment type="caution">
    <text evidence="12">The sequence shown here is derived from an EMBL/GenBank/DDBJ whole genome shotgun (WGS) entry which is preliminary data.</text>
</comment>
<dbReference type="Pfam" id="PF22590">
    <property type="entry name" value="Cas3-like_C_2"/>
    <property type="match status" value="1"/>
</dbReference>
<protein>
    <submittedName>
        <fullName evidence="12">CRISPR-associated helicase Cas3</fullName>
    </submittedName>
</protein>
<dbReference type="InterPro" id="IPR054712">
    <property type="entry name" value="Cas3-like_dom"/>
</dbReference>
<feature type="domain" description="HD Cas3-type" evidence="11">
    <location>
        <begin position="23"/>
        <end position="228"/>
    </location>
</feature>
<dbReference type="Pfam" id="PF00270">
    <property type="entry name" value="DEAD"/>
    <property type="match status" value="1"/>
</dbReference>
<dbReference type="InterPro" id="IPR041372">
    <property type="entry name" value="Cas3_C"/>
</dbReference>
<dbReference type="CDD" id="cd17930">
    <property type="entry name" value="DEXHc_cas3"/>
    <property type="match status" value="1"/>
</dbReference>
<comment type="similarity">
    <text evidence="1">In the N-terminal section; belongs to the CRISPR-associated nuclease Cas3-HD family.</text>
</comment>
<gene>
    <name evidence="12" type="primary">cas3</name>
    <name evidence="12" type="ORF">ACFFGS_05835</name>
</gene>
<dbReference type="CDD" id="cd09641">
    <property type="entry name" value="Cas3''_I"/>
    <property type="match status" value="1"/>
</dbReference>
<keyword evidence="3" id="KW-0540">Nuclease</keyword>
<dbReference type="NCBIfam" id="TIGR01587">
    <property type="entry name" value="cas3_core"/>
    <property type="match status" value="1"/>
</dbReference>
<evidence type="ECO:0000256" key="4">
    <source>
        <dbReference type="ARBA" id="ARBA00022723"/>
    </source>
</evidence>
<dbReference type="InterPro" id="IPR027417">
    <property type="entry name" value="P-loop_NTPase"/>
</dbReference>
<dbReference type="InterPro" id="IPR006483">
    <property type="entry name" value="CRISPR-assoc_Cas3_HD"/>
</dbReference>
<keyword evidence="6" id="KW-0378">Hydrolase</keyword>
<keyword evidence="9" id="KW-0051">Antiviral defense</keyword>
<proteinExistence type="inferred from homology"/>
<keyword evidence="7" id="KW-0347">Helicase</keyword>
<dbReference type="SUPFAM" id="SSF52540">
    <property type="entry name" value="P-loop containing nucleoside triphosphate hydrolases"/>
    <property type="match status" value="1"/>
</dbReference>
<dbReference type="InterPro" id="IPR014001">
    <property type="entry name" value="Helicase_ATP-bd"/>
</dbReference>
<dbReference type="RefSeq" id="WP_137645881.1">
    <property type="nucleotide sequence ID" value="NZ_BAABRM010000028.1"/>
</dbReference>
<keyword evidence="4" id="KW-0479">Metal-binding</keyword>
<keyword evidence="13" id="KW-1185">Reference proteome</keyword>
<keyword evidence="8" id="KW-0067">ATP-binding</keyword>
<dbReference type="InterPro" id="IPR011545">
    <property type="entry name" value="DEAD/DEAH_box_helicase_dom"/>
</dbReference>
<evidence type="ECO:0000259" key="10">
    <source>
        <dbReference type="PROSITE" id="PS51192"/>
    </source>
</evidence>
<dbReference type="Pfam" id="PF18395">
    <property type="entry name" value="Cas3_C"/>
    <property type="match status" value="1"/>
</dbReference>
<comment type="similarity">
    <text evidence="2">In the central section; belongs to the CRISPR-associated helicase Cas3 family.</text>
</comment>
<dbReference type="PANTHER" id="PTHR47963">
    <property type="entry name" value="DEAD-BOX ATP-DEPENDENT RNA HELICASE 47, MITOCHONDRIAL"/>
    <property type="match status" value="1"/>
</dbReference>
<evidence type="ECO:0000256" key="8">
    <source>
        <dbReference type="ARBA" id="ARBA00022840"/>
    </source>
</evidence>
<dbReference type="InterPro" id="IPR006474">
    <property type="entry name" value="Helicase_Cas3_CRISPR-ass_core"/>
</dbReference>
<dbReference type="PROSITE" id="PS51643">
    <property type="entry name" value="HD_CAS3"/>
    <property type="match status" value="1"/>
</dbReference>
<evidence type="ECO:0000256" key="2">
    <source>
        <dbReference type="ARBA" id="ARBA00009046"/>
    </source>
</evidence>
<dbReference type="Gene3D" id="1.10.3210.30">
    <property type="match status" value="1"/>
</dbReference>
<dbReference type="Gene3D" id="3.40.50.300">
    <property type="entry name" value="P-loop containing nucleotide triphosphate hydrolases"/>
    <property type="match status" value="2"/>
</dbReference>
<dbReference type="SMART" id="SM00487">
    <property type="entry name" value="DEXDc"/>
    <property type="match status" value="1"/>
</dbReference>
<evidence type="ECO:0000256" key="9">
    <source>
        <dbReference type="ARBA" id="ARBA00023118"/>
    </source>
</evidence>
<dbReference type="PROSITE" id="PS51192">
    <property type="entry name" value="HELICASE_ATP_BIND_1"/>
    <property type="match status" value="1"/>
</dbReference>
<keyword evidence="5" id="KW-0547">Nucleotide-binding</keyword>
<evidence type="ECO:0000256" key="3">
    <source>
        <dbReference type="ARBA" id="ARBA00022722"/>
    </source>
</evidence>
<evidence type="ECO:0000259" key="11">
    <source>
        <dbReference type="PROSITE" id="PS51643"/>
    </source>
</evidence>
<evidence type="ECO:0000313" key="13">
    <source>
        <dbReference type="Proteomes" id="UP001589855"/>
    </source>
</evidence>
<dbReference type="Pfam" id="PF18019">
    <property type="entry name" value="Cas3_HD"/>
    <property type="match status" value="1"/>
</dbReference>
<evidence type="ECO:0000256" key="7">
    <source>
        <dbReference type="ARBA" id="ARBA00022806"/>
    </source>
</evidence>
<evidence type="ECO:0000256" key="5">
    <source>
        <dbReference type="ARBA" id="ARBA00022741"/>
    </source>
</evidence>
<organism evidence="12 13">
    <name type="scientific">Lactiplantibacillus plajomi</name>
    <dbReference type="NCBI Taxonomy" id="1457217"/>
    <lineage>
        <taxon>Bacteria</taxon>
        <taxon>Bacillati</taxon>
        <taxon>Bacillota</taxon>
        <taxon>Bacilli</taxon>
        <taxon>Lactobacillales</taxon>
        <taxon>Lactobacillaceae</taxon>
        <taxon>Lactiplantibacillus</taxon>
    </lineage>
</organism>
<evidence type="ECO:0000256" key="1">
    <source>
        <dbReference type="ARBA" id="ARBA00006847"/>
    </source>
</evidence>
<reference evidence="12 13" key="1">
    <citation type="submission" date="2024-09" db="EMBL/GenBank/DDBJ databases">
        <authorList>
            <person name="Sun Q."/>
            <person name="Mori K."/>
        </authorList>
    </citation>
    <scope>NUCLEOTIDE SEQUENCE [LARGE SCALE GENOMIC DNA]</scope>
    <source>
        <strain evidence="12 13">TBRC 4575</strain>
    </source>
</reference>
<dbReference type="PANTHER" id="PTHR47963:SF9">
    <property type="entry name" value="CRISPR-ASSOCIATED ENDONUCLEASE_HELICASE CAS3"/>
    <property type="match status" value="1"/>
</dbReference>
<evidence type="ECO:0000256" key="6">
    <source>
        <dbReference type="ARBA" id="ARBA00022801"/>
    </source>
</evidence>
<accession>A0ABV6K2E4</accession>
<name>A0ABV6K2E4_9LACO</name>
<feature type="domain" description="Helicase ATP-binding" evidence="10">
    <location>
        <begin position="389"/>
        <end position="602"/>
    </location>
</feature>
<dbReference type="NCBIfam" id="TIGR01596">
    <property type="entry name" value="cas3_HD"/>
    <property type="match status" value="1"/>
</dbReference>
<dbReference type="Proteomes" id="UP001589855">
    <property type="component" value="Unassembled WGS sequence"/>
</dbReference>
<evidence type="ECO:0000313" key="12">
    <source>
        <dbReference type="EMBL" id="MFC0423640.1"/>
    </source>
</evidence>
<sequence>MMMTARTEELIDALWAKKTSTDEGNFWLPLQVHLSDTANTINWLFNNWISDGVRQRLAAGMSVDEAQKLVKFLGAIHDVGKATPVFQSKQSWNHNADLDETLLEKLKGAGFSDLRDSSFPDAKKSPHTIAGEALLEEAGVPLSVAAIIGAHHGRTPDKRAKKNLRDYTENYYQSDFDQQIQAPWKAVQEAILEWGLAVAGYQSVEEIPAVSQPQAVLLEGLLIMADWLASTENLAAKPVDYSLRLLKQELSGSNLVPKRVLKRVDEIQQALALPAYPDVPVASQQLATTATNVLAEAPLGELRARFNSLEACLDAAGYLNTIVQVPLFPLIGLDDPVKIDPTSRFRRAILNWHWSDNWVPERLNETGDPYQQRWGFQARDFQTTMTNQIEQATDPGMVIIEAGMGSGKTEIALLAAEQLAYKTGRNGVFMGLPTQATSDAMFKRVEQWVAKLAEHQHRNFAINLSHGKSAYNDLYQTLQRASNIDAFDPDDADDAVNAGTVSTDAWFTGKKSILTPFSVGTVDNLLMMGLKQKHLFLRHFGLSEKVVIIDEVHAYDAYMSSYLTMALTWLGAYHVPVIILSATLPKEKRNSLIDAYLRGKYGSRYEKQLVAPANWKMTTAYPLLSLVDGCEIKQVTDQSQNNGQITQEVAVERLTGDDEQLIQHVLSQLSDGGVAGIIVNTVRRAQTLAELVARVSDVKLMVLHSAFLAPDRAVQEKKLQNSIGKGQARPDKMIVIGTQVLEQSLDVDFDVMYTDIAPVDLILQRVGRLHRHQVKRPAKLRQPRLFVLGINGVGDYGDANQAIYGDYLLTKTDHFLADKITLPDDISPLVQQVYDEQTDQQIEAIEPLKAAFNKKVALQLQKAEGFQIKAPKTGKFANLLGWLDRALKSTDADSVHANAMVRDIQETLEVILVRKTATGKFLLDGRPIDSVTPKAISQQVIRIPAAVTLGKLDDAIKKLESDTQALFPAWRSEMWLRGAVALVLDANNTACLLGWRLSYSPSYGLSYQKEDE</sequence>
<dbReference type="InterPro" id="IPR050547">
    <property type="entry name" value="DEAD_box_RNA_helicases"/>
</dbReference>